<dbReference type="SUPFAM" id="SSF53850">
    <property type="entry name" value="Periplasmic binding protein-like II"/>
    <property type="match status" value="1"/>
</dbReference>
<dbReference type="GO" id="GO:0043565">
    <property type="term" value="F:sequence-specific DNA binding"/>
    <property type="evidence" value="ECO:0007669"/>
    <property type="project" value="TreeGrafter"/>
</dbReference>
<evidence type="ECO:0000256" key="5">
    <source>
        <dbReference type="SAM" id="MobiDB-lite"/>
    </source>
</evidence>
<dbReference type="InterPro" id="IPR000847">
    <property type="entry name" value="LysR_HTH_N"/>
</dbReference>
<keyword evidence="2" id="KW-0805">Transcription regulation</keyword>
<gene>
    <name evidence="7" type="ORF">FRZ61_19540</name>
</gene>
<proteinExistence type="inferred from homology"/>
<dbReference type="EMBL" id="CP042582">
    <property type="protein sequence ID" value="QEX22025.1"/>
    <property type="molecule type" value="Genomic_DNA"/>
</dbReference>
<dbReference type="InterPro" id="IPR036388">
    <property type="entry name" value="WH-like_DNA-bd_sf"/>
</dbReference>
<dbReference type="PANTHER" id="PTHR30537:SF74">
    <property type="entry name" value="HTH-TYPE TRANSCRIPTIONAL REGULATOR TRPI"/>
    <property type="match status" value="1"/>
</dbReference>
<dbReference type="GO" id="GO:0003700">
    <property type="term" value="F:DNA-binding transcription factor activity"/>
    <property type="evidence" value="ECO:0007669"/>
    <property type="project" value="InterPro"/>
</dbReference>
<dbReference type="InterPro" id="IPR036390">
    <property type="entry name" value="WH_DNA-bd_sf"/>
</dbReference>
<evidence type="ECO:0000259" key="6">
    <source>
        <dbReference type="PROSITE" id="PS50931"/>
    </source>
</evidence>
<evidence type="ECO:0000313" key="7">
    <source>
        <dbReference type="EMBL" id="QEX22025.1"/>
    </source>
</evidence>
<dbReference type="OrthoDB" id="155872at2"/>
<feature type="region of interest" description="Disordered" evidence="5">
    <location>
        <begin position="295"/>
        <end position="318"/>
    </location>
</feature>
<protein>
    <submittedName>
        <fullName evidence="7">Transcriptional regulator</fullName>
    </submittedName>
</protein>
<reference evidence="7 8" key="1">
    <citation type="submission" date="2019-08" db="EMBL/GenBank/DDBJ databases">
        <title>Hyperibacter terrae gen. nov., sp. nov. and Hyperibacter viscosus sp. nov., two new members in the family Rhodospirillaceae isolated from the rhizosphere of Hypericum perforatum.</title>
        <authorList>
            <person name="Noviana Z."/>
        </authorList>
    </citation>
    <scope>NUCLEOTIDE SEQUENCE [LARGE SCALE GENOMIC DNA]</scope>
    <source>
        <strain evidence="7 8">R5959</strain>
    </source>
</reference>
<keyword evidence="4" id="KW-0804">Transcription</keyword>
<dbReference type="RefSeq" id="WP_151117025.1">
    <property type="nucleotide sequence ID" value="NZ_CP042582.1"/>
</dbReference>
<dbReference type="SUPFAM" id="SSF46785">
    <property type="entry name" value="Winged helix' DNA-binding domain"/>
    <property type="match status" value="1"/>
</dbReference>
<dbReference type="PRINTS" id="PR00039">
    <property type="entry name" value="HTHLYSR"/>
</dbReference>
<evidence type="ECO:0000313" key="8">
    <source>
        <dbReference type="Proteomes" id="UP000325797"/>
    </source>
</evidence>
<dbReference type="PANTHER" id="PTHR30537">
    <property type="entry name" value="HTH-TYPE TRANSCRIPTIONAL REGULATOR"/>
    <property type="match status" value="1"/>
</dbReference>
<evidence type="ECO:0000256" key="2">
    <source>
        <dbReference type="ARBA" id="ARBA00023015"/>
    </source>
</evidence>
<keyword evidence="3" id="KW-0238">DNA-binding</keyword>
<sequence>MRRLLNLNWIRSFEASARHLSFTGAARELNMTQAGVSQHIRLLEGQLRESLFHRLPRGLQLTDAGEAYLRVVRESFDHLTFGTDEIFGHGEEGLVTVRTNVAFATHWLAPRLARFHARFPAIALRLTAAVHGLDTVWEGVDLEIRYGHDHATGLSSQPVTTDRLFPVCAPALAGSLKEPRDLLRQRLIHVIGNRQGWTDWFAAAGLRDVTFDQVLQTDTSAIGLELAAEGVGIALGHSSLVKPMIAANRLARPFAAEIDAQGPFYLVSPSDRPMRPEARSFKGWLLDEAAAEIEAAATPARRKSAAPSPRRRRAAGKR</sequence>
<dbReference type="InterPro" id="IPR005119">
    <property type="entry name" value="LysR_subst-bd"/>
</dbReference>
<dbReference type="Proteomes" id="UP000325797">
    <property type="component" value="Chromosome"/>
</dbReference>
<feature type="domain" description="HTH lysR-type" evidence="6">
    <location>
        <begin position="5"/>
        <end position="62"/>
    </location>
</feature>
<keyword evidence="8" id="KW-1185">Reference proteome</keyword>
<evidence type="ECO:0000256" key="4">
    <source>
        <dbReference type="ARBA" id="ARBA00023163"/>
    </source>
</evidence>
<dbReference type="Gene3D" id="3.40.190.10">
    <property type="entry name" value="Periplasmic binding protein-like II"/>
    <property type="match status" value="2"/>
</dbReference>
<dbReference type="PROSITE" id="PS50931">
    <property type="entry name" value="HTH_LYSR"/>
    <property type="match status" value="1"/>
</dbReference>
<dbReference type="Gene3D" id="1.10.10.10">
    <property type="entry name" value="Winged helix-like DNA-binding domain superfamily/Winged helix DNA-binding domain"/>
    <property type="match status" value="1"/>
</dbReference>
<comment type="similarity">
    <text evidence="1">Belongs to the LysR transcriptional regulatory family.</text>
</comment>
<organism evidence="7 8">
    <name type="scientific">Hypericibacter adhaerens</name>
    <dbReference type="NCBI Taxonomy" id="2602016"/>
    <lineage>
        <taxon>Bacteria</taxon>
        <taxon>Pseudomonadati</taxon>
        <taxon>Pseudomonadota</taxon>
        <taxon>Alphaproteobacteria</taxon>
        <taxon>Rhodospirillales</taxon>
        <taxon>Dongiaceae</taxon>
        <taxon>Hypericibacter</taxon>
    </lineage>
</organism>
<dbReference type="KEGG" id="hadh:FRZ61_19540"/>
<feature type="compositionally biased region" description="Basic residues" evidence="5">
    <location>
        <begin position="300"/>
        <end position="318"/>
    </location>
</feature>
<dbReference type="GO" id="GO:0006351">
    <property type="term" value="P:DNA-templated transcription"/>
    <property type="evidence" value="ECO:0007669"/>
    <property type="project" value="TreeGrafter"/>
</dbReference>
<evidence type="ECO:0000256" key="3">
    <source>
        <dbReference type="ARBA" id="ARBA00023125"/>
    </source>
</evidence>
<dbReference type="AlphaFoldDB" id="A0A5J6MZG2"/>
<accession>A0A5J6MZG2</accession>
<dbReference type="Pfam" id="PF03466">
    <property type="entry name" value="LysR_substrate"/>
    <property type="match status" value="1"/>
</dbReference>
<dbReference type="InterPro" id="IPR058163">
    <property type="entry name" value="LysR-type_TF_proteobact-type"/>
</dbReference>
<name>A0A5J6MZG2_9PROT</name>
<dbReference type="CDD" id="cd08432">
    <property type="entry name" value="PBP2_GcdR_TrpI_HvrB_AmpR_like"/>
    <property type="match status" value="1"/>
</dbReference>
<dbReference type="Pfam" id="PF00126">
    <property type="entry name" value="HTH_1"/>
    <property type="match status" value="1"/>
</dbReference>
<evidence type="ECO:0000256" key="1">
    <source>
        <dbReference type="ARBA" id="ARBA00009437"/>
    </source>
</evidence>